<dbReference type="GO" id="GO:0004386">
    <property type="term" value="F:helicase activity"/>
    <property type="evidence" value="ECO:0007669"/>
    <property type="project" value="UniProtKB-KW"/>
</dbReference>
<keyword evidence="2" id="KW-0067">ATP-binding</keyword>
<dbReference type="Proteomes" id="UP001596035">
    <property type="component" value="Unassembled WGS sequence"/>
</dbReference>
<keyword evidence="3" id="KW-1185">Reference proteome</keyword>
<keyword evidence="2" id="KW-0347">Helicase</keyword>
<dbReference type="EMBL" id="JBHSKN010000007">
    <property type="protein sequence ID" value="MFC5239576.1"/>
    <property type="molecule type" value="Genomic_DNA"/>
</dbReference>
<keyword evidence="2" id="KW-0547">Nucleotide-binding</keyword>
<dbReference type="RefSeq" id="WP_344566413.1">
    <property type="nucleotide sequence ID" value="NZ_BAAATG010000050.1"/>
</dbReference>
<evidence type="ECO:0000259" key="1">
    <source>
        <dbReference type="Pfam" id="PF04851"/>
    </source>
</evidence>
<accession>A0ABW0DLI1</accession>
<protein>
    <submittedName>
        <fullName evidence="2">DEAD/DEAH box helicase family protein</fullName>
    </submittedName>
</protein>
<comment type="caution">
    <text evidence="2">The sequence shown here is derived from an EMBL/GenBank/DDBJ whole genome shotgun (WGS) entry which is preliminary data.</text>
</comment>
<sequence>MSGKPVLRAHQVEAVDAVVRTLGNVPPAGAGLRATIVSACGTDKTFMGAHIALRVARSGRALVLVPTLDLLVRTVAAWREAGRAGAMVAVCSLRADAELDAAGVLCTTDPRELLGWAGGTGRVTVFATYASLPVLVEAHRARLRR</sequence>
<reference evidence="3" key="1">
    <citation type="journal article" date="2019" name="Int. J. Syst. Evol. Microbiol.">
        <title>The Global Catalogue of Microorganisms (GCM) 10K type strain sequencing project: providing services to taxonomists for standard genome sequencing and annotation.</title>
        <authorList>
            <consortium name="The Broad Institute Genomics Platform"/>
            <consortium name="The Broad Institute Genome Sequencing Center for Infectious Disease"/>
            <person name="Wu L."/>
            <person name="Ma J."/>
        </authorList>
    </citation>
    <scope>NUCLEOTIDE SEQUENCE [LARGE SCALE GENOMIC DNA]</scope>
    <source>
        <strain evidence="3">CGMCC 4.7131</strain>
    </source>
</reference>
<dbReference type="Gene3D" id="3.40.50.300">
    <property type="entry name" value="P-loop containing nucleotide triphosphate hydrolases"/>
    <property type="match status" value="1"/>
</dbReference>
<dbReference type="SUPFAM" id="SSF52540">
    <property type="entry name" value="P-loop containing nucleoside triphosphate hydrolases"/>
    <property type="match status" value="1"/>
</dbReference>
<evidence type="ECO:0000313" key="2">
    <source>
        <dbReference type="EMBL" id="MFC5239576.1"/>
    </source>
</evidence>
<feature type="domain" description="Helicase/UvrB N-terminal" evidence="1">
    <location>
        <begin position="6"/>
        <end position="84"/>
    </location>
</feature>
<proteinExistence type="predicted"/>
<gene>
    <name evidence="2" type="ORF">ACFPWV_06580</name>
</gene>
<dbReference type="Pfam" id="PF04851">
    <property type="entry name" value="ResIII"/>
    <property type="match status" value="1"/>
</dbReference>
<name>A0ABW0DLI1_9ACTN</name>
<organism evidence="2 3">
    <name type="scientific">Streptomyces atrovirens</name>
    <dbReference type="NCBI Taxonomy" id="285556"/>
    <lineage>
        <taxon>Bacteria</taxon>
        <taxon>Bacillati</taxon>
        <taxon>Actinomycetota</taxon>
        <taxon>Actinomycetes</taxon>
        <taxon>Kitasatosporales</taxon>
        <taxon>Streptomycetaceae</taxon>
        <taxon>Streptomyces</taxon>
    </lineage>
</organism>
<keyword evidence="2" id="KW-0378">Hydrolase</keyword>
<dbReference type="InterPro" id="IPR027417">
    <property type="entry name" value="P-loop_NTPase"/>
</dbReference>
<dbReference type="InterPro" id="IPR006935">
    <property type="entry name" value="Helicase/UvrB_N"/>
</dbReference>
<evidence type="ECO:0000313" key="3">
    <source>
        <dbReference type="Proteomes" id="UP001596035"/>
    </source>
</evidence>